<reference evidence="4" key="1">
    <citation type="submission" date="2022-07" db="EMBL/GenBank/DDBJ databases">
        <title>The genome of Lyophyllum shimeji provides insight into the initial evolution of ectomycorrhizal fungal genome.</title>
        <authorList>
            <person name="Kobayashi Y."/>
            <person name="Shibata T."/>
            <person name="Hirakawa H."/>
            <person name="Shigenobu S."/>
            <person name="Nishiyama T."/>
            <person name="Yamada A."/>
            <person name="Hasebe M."/>
            <person name="Kawaguchi M."/>
        </authorList>
    </citation>
    <scope>NUCLEOTIDE SEQUENCE</scope>
    <source>
        <strain evidence="4">AT787</strain>
    </source>
</reference>
<keyword evidence="2" id="KW-1015">Disulfide bond</keyword>
<evidence type="ECO:0000313" key="5">
    <source>
        <dbReference type="Proteomes" id="UP001063166"/>
    </source>
</evidence>
<dbReference type="AlphaFoldDB" id="A0A9P3UTI7"/>
<gene>
    <name evidence="4" type="ORF">LshimejAT787_1401570</name>
</gene>
<dbReference type="PROSITE" id="PS00194">
    <property type="entry name" value="THIOREDOXIN_1"/>
    <property type="match status" value="1"/>
</dbReference>
<dbReference type="SUPFAM" id="SSF52833">
    <property type="entry name" value="Thioredoxin-like"/>
    <property type="match status" value="1"/>
</dbReference>
<dbReference type="PRINTS" id="PR00421">
    <property type="entry name" value="THIOREDOXIN"/>
</dbReference>
<dbReference type="PROSITE" id="PS51352">
    <property type="entry name" value="THIOREDOXIN_2"/>
    <property type="match status" value="1"/>
</dbReference>
<comment type="caution">
    <text evidence="4">The sequence shown here is derived from an EMBL/GenBank/DDBJ whole genome shotgun (WGS) entry which is preliminary data.</text>
</comment>
<evidence type="ECO:0000256" key="2">
    <source>
        <dbReference type="ARBA" id="ARBA00023157"/>
    </source>
</evidence>
<dbReference type="GO" id="GO:0015035">
    <property type="term" value="F:protein-disulfide reductase activity"/>
    <property type="evidence" value="ECO:0007669"/>
    <property type="project" value="InterPro"/>
</dbReference>
<evidence type="ECO:0000256" key="1">
    <source>
        <dbReference type="ARBA" id="ARBA00020570"/>
    </source>
</evidence>
<evidence type="ECO:0000259" key="3">
    <source>
        <dbReference type="PROSITE" id="PS51352"/>
    </source>
</evidence>
<proteinExistence type="predicted"/>
<feature type="domain" description="Thioredoxin" evidence="3">
    <location>
        <begin position="1"/>
        <end position="108"/>
    </location>
</feature>
<dbReference type="InterPro" id="IPR005746">
    <property type="entry name" value="Thioredoxin"/>
</dbReference>
<accession>A0A9P3UTI7</accession>
<sequence>MPVKTFKSYKEFRNVIESGKPIVVDFWASWCGPCKIISPVFERLSDIPDYHSDLEFWKCDVDEQQDAAKDAHIRAMPTFIFFKEGVKKKELVGANPPALQTLVSEAAKQVRVEPFEPKGSQRVEPQM</sequence>
<dbReference type="InterPro" id="IPR013766">
    <property type="entry name" value="Thioredoxin_domain"/>
</dbReference>
<dbReference type="PANTHER" id="PTHR46115">
    <property type="entry name" value="THIOREDOXIN-LIKE PROTEIN 1"/>
    <property type="match status" value="1"/>
</dbReference>
<organism evidence="4 5">
    <name type="scientific">Lyophyllum shimeji</name>
    <name type="common">Hon-shimeji</name>
    <name type="synonym">Tricholoma shimeji</name>
    <dbReference type="NCBI Taxonomy" id="47721"/>
    <lineage>
        <taxon>Eukaryota</taxon>
        <taxon>Fungi</taxon>
        <taxon>Dikarya</taxon>
        <taxon>Basidiomycota</taxon>
        <taxon>Agaricomycotina</taxon>
        <taxon>Agaricomycetes</taxon>
        <taxon>Agaricomycetidae</taxon>
        <taxon>Agaricales</taxon>
        <taxon>Tricholomatineae</taxon>
        <taxon>Lyophyllaceae</taxon>
        <taxon>Lyophyllum</taxon>
    </lineage>
</organism>
<dbReference type="Gene3D" id="3.40.30.10">
    <property type="entry name" value="Glutaredoxin"/>
    <property type="match status" value="1"/>
</dbReference>
<dbReference type="OrthoDB" id="2121326at2759"/>
<protein>
    <recommendedName>
        <fullName evidence="1">Thioredoxin</fullName>
    </recommendedName>
</protein>
<dbReference type="InterPro" id="IPR017937">
    <property type="entry name" value="Thioredoxin_CS"/>
</dbReference>
<dbReference type="InterPro" id="IPR036249">
    <property type="entry name" value="Thioredoxin-like_sf"/>
</dbReference>
<name>A0A9P3UTI7_LYOSH</name>
<dbReference type="Pfam" id="PF00085">
    <property type="entry name" value="Thioredoxin"/>
    <property type="match status" value="1"/>
</dbReference>
<dbReference type="NCBIfam" id="TIGR01068">
    <property type="entry name" value="thioredoxin"/>
    <property type="match status" value="1"/>
</dbReference>
<dbReference type="Proteomes" id="UP001063166">
    <property type="component" value="Unassembled WGS sequence"/>
</dbReference>
<dbReference type="EMBL" id="BRPK01000014">
    <property type="protein sequence ID" value="GLB43645.1"/>
    <property type="molecule type" value="Genomic_DNA"/>
</dbReference>
<dbReference type="CDD" id="cd02947">
    <property type="entry name" value="TRX_family"/>
    <property type="match status" value="1"/>
</dbReference>
<dbReference type="FunFam" id="3.40.30.10:FF:000245">
    <property type="entry name" value="Thioredoxin"/>
    <property type="match status" value="1"/>
</dbReference>
<evidence type="ECO:0000313" key="4">
    <source>
        <dbReference type="EMBL" id="GLB43645.1"/>
    </source>
</evidence>
<keyword evidence="5" id="KW-1185">Reference proteome</keyword>